<evidence type="ECO:0000256" key="9">
    <source>
        <dbReference type="ARBA" id="ARBA00022723"/>
    </source>
</evidence>
<evidence type="ECO:0000256" key="18">
    <source>
        <dbReference type="PIRSR" id="PIRSR038885-2"/>
    </source>
</evidence>
<evidence type="ECO:0000256" key="8">
    <source>
        <dbReference type="ARBA" id="ARBA00022692"/>
    </source>
</evidence>
<dbReference type="GO" id="GO:0006122">
    <property type="term" value="P:mitochondrial electron transport, ubiquinol to cytochrome c"/>
    <property type="evidence" value="ECO:0007669"/>
    <property type="project" value="TreeGrafter"/>
</dbReference>
<feature type="binding site" description="axial binding residue" evidence="18">
    <location>
        <position position="169"/>
    </location>
    <ligand>
        <name>heme b</name>
        <dbReference type="ChEBI" id="CHEBI:60344"/>
        <label>b562</label>
    </ligand>
    <ligandPart>
        <name>Fe</name>
        <dbReference type="ChEBI" id="CHEBI:18248"/>
    </ligandPart>
</feature>
<dbReference type="InterPro" id="IPR036150">
    <property type="entry name" value="Cyt_b/b6_C_sf"/>
</dbReference>
<sequence length="364" mass="41992">MLKSLLFLPTPININLMWNYGSMLGICLMIQIISGLFLSMHYIASIDKAFDSVIHIMHDVNYGWMMRLIHMNGASFFFLCMFMHMGRGLYFNSYLLMLTWISGSMLFLVTMGTAFLGYVLPWGQMSFWGATVITNLVSAVPVIGVDIVIWLWGGFSVGGATLNRFYSFHFILPFLIILMVLIHLMSLHLTGSSNPLGVKSDLYKVGFHIYFTIKDMQLFLIMIFMLLMLCLLHPYVLGDPENFSSANSMVTPVHIQPEWYFLFAYAILRSIPNKLGGVVALLISVLIIMIMPFMMKVNFQGVVFYPFSQIIFWFFLNVVVLLTWVGMKPVDYPYVMIGQILTLFYFLYYFVCSWVLFSWDKIFK</sequence>
<dbReference type="GO" id="GO:0008121">
    <property type="term" value="F:quinol-cytochrome-c reductase activity"/>
    <property type="evidence" value="ECO:0007669"/>
    <property type="project" value="InterPro"/>
</dbReference>
<keyword evidence="11 19" id="KW-0249">Electron transport</keyword>
<evidence type="ECO:0000256" key="6">
    <source>
        <dbReference type="ARBA" id="ARBA00022617"/>
    </source>
</evidence>
<keyword evidence="12 19" id="KW-1133">Transmembrane helix</keyword>
<dbReference type="GO" id="GO:0005743">
    <property type="term" value="C:mitochondrial inner membrane"/>
    <property type="evidence" value="ECO:0007669"/>
    <property type="project" value="UniProtKB-SubCell"/>
</dbReference>
<evidence type="ECO:0000256" key="16">
    <source>
        <dbReference type="ARBA" id="ARBA00023136"/>
    </source>
</evidence>
<dbReference type="AlphaFoldDB" id="A0A3S8V0T2"/>
<dbReference type="PANTHER" id="PTHR19271">
    <property type="entry name" value="CYTOCHROME B"/>
    <property type="match status" value="1"/>
</dbReference>
<dbReference type="Pfam" id="PF00033">
    <property type="entry name" value="Cytochrome_B"/>
    <property type="match status" value="1"/>
</dbReference>
<feature type="binding site" description="axial binding residue" evidence="18">
    <location>
        <position position="84"/>
    </location>
    <ligand>
        <name>heme b</name>
        <dbReference type="ChEBI" id="CHEBI:60344"/>
        <label>b566</label>
    </ligand>
    <ligandPart>
        <name>Fe</name>
        <dbReference type="ChEBI" id="CHEBI:18248"/>
    </ligandPart>
</feature>
<evidence type="ECO:0000256" key="13">
    <source>
        <dbReference type="ARBA" id="ARBA00023004"/>
    </source>
</evidence>
<dbReference type="PIRSF" id="PIRSF038885">
    <property type="entry name" value="COB"/>
    <property type="match status" value="1"/>
</dbReference>
<feature type="domain" description="Cytochrome b/b6 C-terminal region profile" evidence="21">
    <location>
        <begin position="197"/>
        <end position="364"/>
    </location>
</feature>
<evidence type="ECO:0000256" key="1">
    <source>
        <dbReference type="ARBA" id="ARBA00002566"/>
    </source>
</evidence>
<feature type="transmembrane region" description="Helical" evidence="19">
    <location>
        <begin position="97"/>
        <end position="120"/>
    </location>
</feature>
<evidence type="ECO:0000256" key="7">
    <source>
        <dbReference type="ARBA" id="ARBA00022660"/>
    </source>
</evidence>
<feature type="transmembrane region" description="Helical" evidence="19">
    <location>
        <begin position="132"/>
        <end position="153"/>
    </location>
</feature>
<dbReference type="Gene3D" id="1.20.810.10">
    <property type="entry name" value="Cytochrome Bc1 Complex, Chain C"/>
    <property type="match status" value="1"/>
</dbReference>
<comment type="cofactor">
    <cofactor evidence="18">
        <name>heme</name>
        <dbReference type="ChEBI" id="CHEBI:30413"/>
    </cofactor>
    <text evidence="18">Binds 2 heme groups non-covalently.</text>
</comment>
<proteinExistence type="inferred from homology"/>
<feature type="binding site" description="axial binding residue" evidence="18">
    <location>
        <position position="70"/>
    </location>
    <ligand>
        <name>heme b</name>
        <dbReference type="ChEBI" id="CHEBI:60344"/>
        <label>b562</label>
    </ligand>
    <ligandPart>
        <name>Fe</name>
        <dbReference type="ChEBI" id="CHEBI:18248"/>
    </ligandPart>
</feature>
<dbReference type="InterPro" id="IPR048260">
    <property type="entry name" value="Cytochrome_b_C_euk/bac"/>
</dbReference>
<feature type="transmembrane region" description="Helical" evidence="19">
    <location>
        <begin position="275"/>
        <end position="295"/>
    </location>
</feature>
<dbReference type="PANTHER" id="PTHR19271:SF16">
    <property type="entry name" value="CYTOCHROME B"/>
    <property type="match status" value="1"/>
</dbReference>
<comment type="subcellular location">
    <subcellularLocation>
        <location evidence="2">Mitochondrion inner membrane</location>
        <topology evidence="2">Multi-pass membrane protein</topology>
    </subcellularLocation>
</comment>
<dbReference type="SUPFAM" id="SSF81342">
    <property type="entry name" value="Transmembrane di-heme cytochromes"/>
    <property type="match status" value="1"/>
</dbReference>
<keyword evidence="13 18" id="KW-0408">Iron</keyword>
<dbReference type="CDD" id="cd00284">
    <property type="entry name" value="Cytochrome_b_N"/>
    <property type="match status" value="1"/>
</dbReference>
<dbReference type="InterPro" id="IPR030689">
    <property type="entry name" value="Cytochrome_b"/>
</dbReference>
<evidence type="ECO:0000256" key="15">
    <source>
        <dbReference type="ARBA" id="ARBA00023128"/>
    </source>
</evidence>
<evidence type="ECO:0000256" key="19">
    <source>
        <dbReference type="RuleBase" id="RU362117"/>
    </source>
</evidence>
<evidence type="ECO:0000256" key="11">
    <source>
        <dbReference type="ARBA" id="ARBA00022982"/>
    </source>
</evidence>
<dbReference type="InterPro" id="IPR005798">
    <property type="entry name" value="Cyt_b/b6_C"/>
</dbReference>
<dbReference type="InterPro" id="IPR048259">
    <property type="entry name" value="Cytochrome_b_N_euk/bac"/>
</dbReference>
<evidence type="ECO:0000256" key="2">
    <source>
        <dbReference type="ARBA" id="ARBA00004448"/>
    </source>
</evidence>
<feature type="domain" description="Cytochrome b/b6 N-terminal region profile" evidence="20">
    <location>
        <begin position="1"/>
        <end position="196"/>
    </location>
</feature>
<dbReference type="PROSITE" id="PS51003">
    <property type="entry name" value="CYTB_CTER"/>
    <property type="match status" value="1"/>
</dbReference>
<keyword evidence="16 19" id="KW-0472">Membrane</keyword>
<dbReference type="CDD" id="cd00290">
    <property type="entry name" value="cytochrome_b_C"/>
    <property type="match status" value="1"/>
</dbReference>
<keyword evidence="10" id="KW-0999">Mitochondrion inner membrane</keyword>
<dbReference type="Pfam" id="PF00032">
    <property type="entry name" value="Cytochrom_B_C"/>
    <property type="match status" value="1"/>
</dbReference>
<feature type="transmembrane region" description="Helical" evidence="19">
    <location>
        <begin position="20"/>
        <end position="43"/>
    </location>
</feature>
<comment type="similarity">
    <text evidence="19">Belongs to the cytochrome b family.</text>
</comment>
<feature type="transmembrane region" description="Helical" evidence="19">
    <location>
        <begin position="165"/>
        <end position="184"/>
    </location>
</feature>
<feature type="binding site" description="axial binding residue" evidence="18">
    <location>
        <position position="183"/>
    </location>
    <ligand>
        <name>heme b</name>
        <dbReference type="ChEBI" id="CHEBI:60344"/>
        <label>b566</label>
    </ligand>
    <ligandPart>
        <name>Fe</name>
        <dbReference type="ChEBI" id="CHEBI:18248"/>
    </ligandPart>
</feature>
<dbReference type="InterPro" id="IPR005797">
    <property type="entry name" value="Cyt_b/b6_N"/>
</dbReference>
<feature type="transmembrane region" description="Helical" evidence="19">
    <location>
        <begin position="307"/>
        <end position="327"/>
    </location>
</feature>
<evidence type="ECO:0000256" key="10">
    <source>
        <dbReference type="ARBA" id="ARBA00022792"/>
    </source>
</evidence>
<evidence type="ECO:0000256" key="5">
    <source>
        <dbReference type="ARBA" id="ARBA00022448"/>
    </source>
</evidence>
<evidence type="ECO:0000256" key="12">
    <source>
        <dbReference type="ARBA" id="ARBA00022989"/>
    </source>
</evidence>
<keyword evidence="7 19" id="KW-0679">Respiratory chain</keyword>
<keyword evidence="5 19" id="KW-0813">Transport</keyword>
<keyword evidence="15 19" id="KW-0496">Mitochondrion</keyword>
<dbReference type="PROSITE" id="PS51002">
    <property type="entry name" value="CYTB_NTER"/>
    <property type="match status" value="1"/>
</dbReference>
<organism evidence="22">
    <name type="scientific">Gastraspis sp. ZJUH_2016016</name>
    <dbReference type="NCBI Taxonomy" id="2491177"/>
    <lineage>
        <taxon>Eukaryota</taxon>
        <taxon>Metazoa</taxon>
        <taxon>Ecdysozoa</taxon>
        <taxon>Arthropoda</taxon>
        <taxon>Hexapoda</taxon>
        <taxon>Insecta</taxon>
        <taxon>Pterygota</taxon>
        <taxon>Neoptera</taxon>
        <taxon>Endopterygota</taxon>
        <taxon>Hymenoptera</taxon>
        <taxon>Apocrita</taxon>
        <taxon>Proctotrupomorpha</taxon>
        <taxon>Cynipoidea</taxon>
        <taxon>Figitidae</taxon>
        <taxon>Eucoilinae</taxon>
        <taxon>Gastraspis</taxon>
    </lineage>
</organism>
<evidence type="ECO:0000256" key="14">
    <source>
        <dbReference type="ARBA" id="ARBA00023075"/>
    </source>
</evidence>
<keyword evidence="9 18" id="KW-0479">Metal-binding</keyword>
<dbReference type="GO" id="GO:0046872">
    <property type="term" value="F:metal ion binding"/>
    <property type="evidence" value="ECO:0007669"/>
    <property type="project" value="UniProtKB-UniRule"/>
</dbReference>
<evidence type="ECO:0000256" key="3">
    <source>
        <dbReference type="ARBA" id="ARBA00011649"/>
    </source>
</evidence>
<feature type="transmembrane region" description="Helical" evidence="19">
    <location>
        <begin position="218"/>
        <end position="237"/>
    </location>
</feature>
<comment type="subunit">
    <text evidence="3">The main subunits of complex b-c1 are: cytochrome b, cytochrome c1 and the Rieske protein.</text>
</comment>
<protein>
    <recommendedName>
        <fullName evidence="4 19">Cytochrome b</fullName>
    </recommendedName>
</protein>
<keyword evidence="8 19" id="KW-0812">Transmembrane</keyword>
<evidence type="ECO:0000259" key="20">
    <source>
        <dbReference type="PROSITE" id="PS51002"/>
    </source>
</evidence>
<dbReference type="GO" id="GO:0016491">
    <property type="term" value="F:oxidoreductase activity"/>
    <property type="evidence" value="ECO:0007669"/>
    <property type="project" value="UniProtKB-UniRule"/>
</dbReference>
<accession>A0A3S8V0T2</accession>
<feature type="transmembrane region" description="Helical" evidence="19">
    <location>
        <begin position="334"/>
        <end position="357"/>
    </location>
</feature>
<dbReference type="SUPFAM" id="SSF81648">
    <property type="entry name" value="a domain/subunit of cytochrome bc1 complex (Ubiquinol-cytochrome c reductase)"/>
    <property type="match status" value="1"/>
</dbReference>
<gene>
    <name evidence="22" type="primary">cob</name>
</gene>
<comment type="cofactor">
    <cofactor evidence="19">
        <name>heme b</name>
        <dbReference type="ChEBI" id="CHEBI:60344"/>
    </cofactor>
    <text evidence="19">Binds 2 heme groups non-covalently.</text>
</comment>
<feature type="transmembrane region" description="Helical" evidence="19">
    <location>
        <begin position="64"/>
        <end position="85"/>
    </location>
</feature>
<evidence type="ECO:0000313" key="22">
    <source>
        <dbReference type="EMBL" id="AZL93257.1"/>
    </source>
</evidence>
<keyword evidence="14" id="KW-0830">Ubiquinone</keyword>
<feature type="binding site" evidence="17">
    <location>
        <position position="188"/>
    </location>
    <ligand>
        <name>a ubiquinone</name>
        <dbReference type="ChEBI" id="CHEBI:16389"/>
    </ligand>
</feature>
<comment type="function">
    <text evidence="1 19">Component of the ubiquinol-cytochrome c reductase complex (complex III or cytochrome b-c1 complex) that is part of the mitochondrial respiratory chain. The b-c1 complex mediates electron transfer from ubiquinol to cytochrome c. Contributes to the generation of a proton gradient across the mitochondrial membrane that is then used for ATP synthesis.</text>
</comment>
<keyword evidence="6 18" id="KW-0349">Heme</keyword>
<evidence type="ECO:0000256" key="17">
    <source>
        <dbReference type="PIRSR" id="PIRSR038885-1"/>
    </source>
</evidence>
<geneLocation type="mitochondrion" evidence="22"/>
<dbReference type="InterPro" id="IPR027387">
    <property type="entry name" value="Cytb/b6-like_sf"/>
</dbReference>
<dbReference type="GO" id="GO:0045275">
    <property type="term" value="C:respiratory chain complex III"/>
    <property type="evidence" value="ECO:0007669"/>
    <property type="project" value="InterPro"/>
</dbReference>
<name>A0A3S8V0T2_9HYME</name>
<reference evidence="22" key="1">
    <citation type="journal article" date="2018" name="Mol. Phylogenet. Evol.">
        <title>Mitochondrial phylogenomics of the Hymenoptera.</title>
        <authorList>
            <person name="Tang P."/>
            <person name="Zhu J.C."/>
            <person name="Zheng B.Y."/>
            <person name="Wei S.J."/>
            <person name="Sharkey M."/>
            <person name="Chen X.X."/>
            <person name="Vogler A.P."/>
        </authorList>
    </citation>
    <scope>NUCLEOTIDE SEQUENCE</scope>
</reference>
<evidence type="ECO:0000259" key="21">
    <source>
        <dbReference type="PROSITE" id="PS51003"/>
    </source>
</evidence>
<dbReference type="InterPro" id="IPR016174">
    <property type="entry name" value="Di-haem_cyt_TM"/>
</dbReference>
<evidence type="ECO:0000256" key="4">
    <source>
        <dbReference type="ARBA" id="ARBA00013531"/>
    </source>
</evidence>
<dbReference type="EMBL" id="MG923497">
    <property type="protein sequence ID" value="AZL93257.1"/>
    <property type="molecule type" value="Genomic_DNA"/>
</dbReference>